<name>A0A1I3AME8_9FIRM</name>
<dbReference type="InterPro" id="IPR036388">
    <property type="entry name" value="WH-like_DNA-bd_sf"/>
</dbReference>
<feature type="domain" description="Smf/DprA SLOG" evidence="2">
    <location>
        <begin position="81"/>
        <end position="289"/>
    </location>
</feature>
<dbReference type="InterPro" id="IPR041614">
    <property type="entry name" value="DprA_WH"/>
</dbReference>
<dbReference type="GO" id="GO:0009294">
    <property type="term" value="P:DNA-mediated transformation"/>
    <property type="evidence" value="ECO:0007669"/>
    <property type="project" value="InterPro"/>
</dbReference>
<dbReference type="PANTHER" id="PTHR43022:SF1">
    <property type="entry name" value="PROTEIN SMF"/>
    <property type="match status" value="1"/>
</dbReference>
<dbReference type="NCBIfam" id="TIGR00732">
    <property type="entry name" value="dprA"/>
    <property type="match status" value="1"/>
</dbReference>
<dbReference type="InterPro" id="IPR057666">
    <property type="entry name" value="DrpA_SLOG"/>
</dbReference>
<dbReference type="PANTHER" id="PTHR43022">
    <property type="entry name" value="PROTEIN SMF"/>
    <property type="match status" value="1"/>
</dbReference>
<reference evidence="5" key="1">
    <citation type="submission" date="2016-10" db="EMBL/GenBank/DDBJ databases">
        <authorList>
            <person name="Varghese N."/>
            <person name="Submissions S."/>
        </authorList>
    </citation>
    <scope>NUCLEOTIDE SEQUENCE [LARGE SCALE GENOMIC DNA]</scope>
    <source>
        <strain evidence="5">Z-7934</strain>
    </source>
</reference>
<evidence type="ECO:0000259" key="3">
    <source>
        <dbReference type="Pfam" id="PF17782"/>
    </source>
</evidence>
<evidence type="ECO:0000313" key="5">
    <source>
        <dbReference type="Proteomes" id="UP000199287"/>
    </source>
</evidence>
<dbReference type="Proteomes" id="UP000199287">
    <property type="component" value="Unassembled WGS sequence"/>
</dbReference>
<dbReference type="AlphaFoldDB" id="A0A1I3AME8"/>
<dbReference type="Pfam" id="PF02481">
    <property type="entry name" value="DNA_processg_A"/>
    <property type="match status" value="1"/>
</dbReference>
<dbReference type="EMBL" id="FOQA01000001">
    <property type="protein sequence ID" value="SFH50531.1"/>
    <property type="molecule type" value="Genomic_DNA"/>
</dbReference>
<dbReference type="OrthoDB" id="9785707at2"/>
<gene>
    <name evidence="4" type="ORF">SAMN05192551_101270</name>
</gene>
<organism evidence="4 5">
    <name type="scientific">Tindallia magadiensis</name>
    <dbReference type="NCBI Taxonomy" id="69895"/>
    <lineage>
        <taxon>Bacteria</taxon>
        <taxon>Bacillati</taxon>
        <taxon>Bacillota</taxon>
        <taxon>Clostridia</taxon>
        <taxon>Peptostreptococcales</taxon>
        <taxon>Tindalliaceae</taxon>
        <taxon>Tindallia</taxon>
    </lineage>
</organism>
<evidence type="ECO:0000313" key="4">
    <source>
        <dbReference type="EMBL" id="SFH50531.1"/>
    </source>
</evidence>
<dbReference type="SUPFAM" id="SSF102405">
    <property type="entry name" value="MCP/YpsA-like"/>
    <property type="match status" value="1"/>
</dbReference>
<keyword evidence="5" id="KW-1185">Reference proteome</keyword>
<dbReference type="Pfam" id="PF17782">
    <property type="entry name" value="WHD_DprA"/>
    <property type="match status" value="1"/>
</dbReference>
<proteinExistence type="inferred from homology"/>
<dbReference type="Gene3D" id="3.40.50.450">
    <property type="match status" value="1"/>
</dbReference>
<accession>A0A1I3AME8</accession>
<comment type="similarity">
    <text evidence="1">Belongs to the DprA/Smf family.</text>
</comment>
<dbReference type="InterPro" id="IPR003488">
    <property type="entry name" value="DprA"/>
</dbReference>
<evidence type="ECO:0000256" key="1">
    <source>
        <dbReference type="ARBA" id="ARBA00006525"/>
    </source>
</evidence>
<dbReference type="RefSeq" id="WP_093368821.1">
    <property type="nucleotide sequence ID" value="NZ_FOQA01000001.1"/>
</dbReference>
<sequence length="366" mass="41100">MKITKEKLTLISLSLEGVFNYKDFVMIDKYAGGYDKFWDLSPICIENLFPRAVEKRNRIMKILLNPQEYKKRIIDLDTQCQILTIFDDCYPESLKNIYDPPFVLYVKGSLRWDIPLVAMVGARKASSYGKWAAREFSRKLVKKGIGIVSGLAYGIDALSHEGALEGDGYTIGVLGCGIDHIYPAANSKIYERVLRTGAIISEYPPGFSPQKHYFPARNRIISGISNGVFIIEAGEKSGSLITADFAMEQGREVYALPGHITHSLSYGTNQLIQDGAKMVLKPEDIVDEFESKQLLKKTVCSESNDFPNLSVKEHQLVKLISKKETSIDELVYLMDLPVWEINSMITVLELKGMVTTMGGRLFTSVR</sequence>
<dbReference type="STRING" id="69895.SAMN05192551_101270"/>
<dbReference type="Gene3D" id="1.10.10.10">
    <property type="entry name" value="Winged helix-like DNA-binding domain superfamily/Winged helix DNA-binding domain"/>
    <property type="match status" value="1"/>
</dbReference>
<protein>
    <submittedName>
        <fullName evidence="4">DNA processing protein</fullName>
    </submittedName>
</protein>
<feature type="domain" description="DprA winged helix" evidence="3">
    <location>
        <begin position="308"/>
        <end position="359"/>
    </location>
</feature>
<evidence type="ECO:0000259" key="2">
    <source>
        <dbReference type="Pfam" id="PF02481"/>
    </source>
</evidence>